<dbReference type="RefSeq" id="WP_342828449.1">
    <property type="nucleotide sequence ID" value="NZ_JBANDC010000003.1"/>
</dbReference>
<reference evidence="2 3" key="1">
    <citation type="submission" date="2024-02" db="EMBL/GenBank/DDBJ databases">
        <title>Draft genome sequence of Collimonas sp. strain H4R21, an effective mineral-weathering bacterial strain isolated from the beech rhizosphere.</title>
        <authorList>
            <person name="Morin E."/>
            <person name="Uroz S."/>
            <person name="Leveau J.H.J."/>
            <person name="Kumar R."/>
            <person name="Rey M.W."/>
            <person name="Pham J."/>
        </authorList>
    </citation>
    <scope>NUCLEOTIDE SEQUENCE [LARGE SCALE GENOMIC DNA]</scope>
    <source>
        <strain evidence="2 3">H4R21</strain>
    </source>
</reference>
<keyword evidence="3" id="KW-1185">Reference proteome</keyword>
<dbReference type="EMBL" id="JBANDC010000003">
    <property type="protein sequence ID" value="MEM4986748.1"/>
    <property type="molecule type" value="Genomic_DNA"/>
</dbReference>
<dbReference type="Gene3D" id="2.60.40.10">
    <property type="entry name" value="Immunoglobulins"/>
    <property type="match status" value="1"/>
</dbReference>
<gene>
    <name evidence="2" type="ORF">V8G57_05020</name>
</gene>
<evidence type="ECO:0000259" key="1">
    <source>
        <dbReference type="Pfam" id="PF00345"/>
    </source>
</evidence>
<evidence type="ECO:0000313" key="3">
    <source>
        <dbReference type="Proteomes" id="UP001495910"/>
    </source>
</evidence>
<proteinExistence type="predicted"/>
<dbReference type="Proteomes" id="UP001495910">
    <property type="component" value="Unassembled WGS sequence"/>
</dbReference>
<feature type="domain" description="Pili assembly chaperone N-terminal" evidence="1">
    <location>
        <begin position="16"/>
        <end position="124"/>
    </location>
</feature>
<dbReference type="InterPro" id="IPR008962">
    <property type="entry name" value="PapD-like_sf"/>
</dbReference>
<accession>A0ABU9PRW5</accession>
<dbReference type="InterPro" id="IPR016147">
    <property type="entry name" value="Pili_assmbl_chaperone_N"/>
</dbReference>
<dbReference type="InterPro" id="IPR013783">
    <property type="entry name" value="Ig-like_fold"/>
</dbReference>
<dbReference type="Pfam" id="PF00345">
    <property type="entry name" value="PapD_N"/>
    <property type="match status" value="1"/>
</dbReference>
<sequence>MNAASFNVNPIGFDLSVERASGVLQIKNTGNEPVRIQVGAVDWSTDGRQEVMADTEALLLNPPIFALEPGQIQYLRFGVRQPVSSATEKSYRLLIDEVPPSGPQAPGLKTLLRVSIPVFIAPQKKQEKISWQLKHDNNGLLLVAANDGNVHAKIIRVQISNGDGKDGLQIGTPAYVLPGQHKQWSLANGKIHAGPVRLQIQTDKGELEEHLMLEADQVSSR</sequence>
<dbReference type="PANTHER" id="PTHR30251:SF4">
    <property type="entry name" value="SLR1668 PROTEIN"/>
    <property type="match status" value="1"/>
</dbReference>
<evidence type="ECO:0000313" key="2">
    <source>
        <dbReference type="EMBL" id="MEM4986748.1"/>
    </source>
</evidence>
<dbReference type="InterPro" id="IPR050643">
    <property type="entry name" value="Periplasmic_pilus_chap"/>
</dbReference>
<dbReference type="PANTHER" id="PTHR30251">
    <property type="entry name" value="PILUS ASSEMBLY CHAPERONE"/>
    <property type="match status" value="1"/>
</dbReference>
<protein>
    <submittedName>
        <fullName evidence="2">Molecular chaperone</fullName>
    </submittedName>
</protein>
<dbReference type="SUPFAM" id="SSF49354">
    <property type="entry name" value="PapD-like"/>
    <property type="match status" value="1"/>
</dbReference>
<name>A0ABU9PRW5_9BURK</name>
<comment type="caution">
    <text evidence="2">The sequence shown here is derived from an EMBL/GenBank/DDBJ whole genome shotgun (WGS) entry which is preliminary data.</text>
</comment>
<organism evidence="2 3">
    <name type="scientific">Collimonas rhizosphaerae</name>
    <dbReference type="NCBI Taxonomy" id="3126357"/>
    <lineage>
        <taxon>Bacteria</taxon>
        <taxon>Pseudomonadati</taxon>
        <taxon>Pseudomonadota</taxon>
        <taxon>Betaproteobacteria</taxon>
        <taxon>Burkholderiales</taxon>
        <taxon>Oxalobacteraceae</taxon>
        <taxon>Collimonas</taxon>
    </lineage>
</organism>